<dbReference type="InterPro" id="IPR045584">
    <property type="entry name" value="Pilin-like"/>
</dbReference>
<evidence type="ECO:0000313" key="2">
    <source>
        <dbReference type="EMBL" id="SEJ22995.1"/>
    </source>
</evidence>
<dbReference type="Proteomes" id="UP000199420">
    <property type="component" value="Unassembled WGS sequence"/>
</dbReference>
<gene>
    <name evidence="2" type="ORF">SAMN04487997_2780</name>
</gene>
<dbReference type="NCBIfam" id="TIGR02532">
    <property type="entry name" value="IV_pilin_GFxxxE"/>
    <property type="match status" value="1"/>
</dbReference>
<dbReference type="InterPro" id="IPR012902">
    <property type="entry name" value="N_methyl_site"/>
</dbReference>
<keyword evidence="1" id="KW-1133">Transmembrane helix</keyword>
<dbReference type="AlphaFoldDB" id="A0A1H6XEL3"/>
<keyword evidence="1" id="KW-0812">Transmembrane</keyword>
<evidence type="ECO:0000313" key="3">
    <source>
        <dbReference type="Proteomes" id="UP000199420"/>
    </source>
</evidence>
<dbReference type="PROSITE" id="PS00409">
    <property type="entry name" value="PROKAR_NTER_METHYL"/>
    <property type="match status" value="1"/>
</dbReference>
<accession>A0A1H6XEL3</accession>
<protein>
    <submittedName>
        <fullName evidence="2">General secretion pathway protein J</fullName>
    </submittedName>
</protein>
<sequence length="261" mass="28032">MGGGEAGIETRRVAGHALARGRGMQAMPCVEPARSRHARHVHGFTLLEVLAALALLALLLVGVYSGIRTASHSVRAGTAAVERLDAVRSAQQFVRSELAQAMTQQLAKNPDNDEPIFFKGDARSMSFVAPLPGYLGRLGPQAQTLELVDNGKGGQRLQVRFALLPPSGEPLPAGPPQVLLEDVREGSFQYRGLDAQGRVGAWRADWPGGDHLPQLVRIDLKFPGAGYWPQLTVPLRVDASANQRQFAMLESAGPRIAWSGP</sequence>
<feature type="transmembrane region" description="Helical" evidence="1">
    <location>
        <begin position="44"/>
        <end position="67"/>
    </location>
</feature>
<keyword evidence="3" id="KW-1185">Reference proteome</keyword>
<organism evidence="2 3">
    <name type="scientific">Frateuria terrea</name>
    <dbReference type="NCBI Taxonomy" id="529704"/>
    <lineage>
        <taxon>Bacteria</taxon>
        <taxon>Pseudomonadati</taxon>
        <taxon>Pseudomonadota</taxon>
        <taxon>Gammaproteobacteria</taxon>
        <taxon>Lysobacterales</taxon>
        <taxon>Rhodanobacteraceae</taxon>
        <taxon>Frateuria</taxon>
    </lineage>
</organism>
<evidence type="ECO:0000256" key="1">
    <source>
        <dbReference type="SAM" id="Phobius"/>
    </source>
</evidence>
<name>A0A1H6XEL3_9GAMM</name>
<dbReference type="STRING" id="529704.SAMN02927913_2757"/>
<dbReference type="SUPFAM" id="SSF54523">
    <property type="entry name" value="Pili subunits"/>
    <property type="match status" value="1"/>
</dbReference>
<keyword evidence="1" id="KW-0472">Membrane</keyword>
<dbReference type="Pfam" id="PF07963">
    <property type="entry name" value="N_methyl"/>
    <property type="match status" value="1"/>
</dbReference>
<dbReference type="EMBL" id="FNYC01000005">
    <property type="protein sequence ID" value="SEJ22995.1"/>
    <property type="molecule type" value="Genomic_DNA"/>
</dbReference>
<reference evidence="2 3" key="1">
    <citation type="submission" date="2016-10" db="EMBL/GenBank/DDBJ databases">
        <authorList>
            <person name="de Groot N.N."/>
        </authorList>
    </citation>
    <scope>NUCLEOTIDE SEQUENCE [LARGE SCALE GENOMIC DNA]</scope>
    <source>
        <strain evidence="2 3">DSM 26515</strain>
    </source>
</reference>
<proteinExistence type="predicted"/>